<evidence type="ECO:0000256" key="3">
    <source>
        <dbReference type="ARBA" id="ARBA00049360"/>
    </source>
</evidence>
<dbReference type="InterPro" id="IPR004000">
    <property type="entry name" value="Actin"/>
</dbReference>
<name>A0A813IXX5_POLGL</name>
<dbReference type="InterPro" id="IPR043129">
    <property type="entry name" value="ATPase_NBD"/>
</dbReference>
<keyword evidence="2" id="KW-0206">Cytoskeleton</keyword>
<comment type="similarity">
    <text evidence="4">Belongs to the actin family.</text>
</comment>
<evidence type="ECO:0000256" key="5">
    <source>
        <dbReference type="SAM" id="MobiDB-lite"/>
    </source>
</evidence>
<dbReference type="Gene3D" id="3.90.640.10">
    <property type="entry name" value="Actin, Chain A, domain 4"/>
    <property type="match status" value="1"/>
</dbReference>
<evidence type="ECO:0000256" key="1">
    <source>
        <dbReference type="ARBA" id="ARBA00004245"/>
    </source>
</evidence>
<feature type="compositionally biased region" description="Low complexity" evidence="5">
    <location>
        <begin position="253"/>
        <end position="269"/>
    </location>
</feature>
<dbReference type="Gene3D" id="3.30.420.40">
    <property type="match status" value="2"/>
</dbReference>
<dbReference type="Proteomes" id="UP000626109">
    <property type="component" value="Unassembled WGS sequence"/>
</dbReference>
<comment type="subcellular location">
    <subcellularLocation>
        <location evidence="1">Cytoplasm</location>
        <location evidence="1">Cytoskeleton</location>
    </subcellularLocation>
</comment>
<comment type="caution">
    <text evidence="6">The sequence shown here is derived from an EMBL/GenBank/DDBJ whole genome shotgun (WGS) entry which is preliminary data.</text>
</comment>
<dbReference type="InterPro" id="IPR020902">
    <property type="entry name" value="Actin/actin-like_CS"/>
</dbReference>
<dbReference type="AlphaFoldDB" id="A0A813IXX5"/>
<keyword evidence="2" id="KW-0963">Cytoplasm</keyword>
<evidence type="ECO:0000313" key="6">
    <source>
        <dbReference type="EMBL" id="CAE8657880.1"/>
    </source>
</evidence>
<dbReference type="SMART" id="SM00268">
    <property type="entry name" value="ACTIN"/>
    <property type="match status" value="1"/>
</dbReference>
<gene>
    <name evidence="6" type="ORF">PGLA2088_LOCUS13103</name>
</gene>
<dbReference type="Pfam" id="PF00022">
    <property type="entry name" value="Actin"/>
    <property type="match status" value="1"/>
</dbReference>
<evidence type="ECO:0008006" key="8">
    <source>
        <dbReference type="Google" id="ProtNLM"/>
    </source>
</evidence>
<proteinExistence type="inferred from homology"/>
<dbReference type="PANTHER" id="PTHR11937">
    <property type="entry name" value="ACTIN"/>
    <property type="match status" value="1"/>
</dbReference>
<dbReference type="SUPFAM" id="SSF53067">
    <property type="entry name" value="Actin-like ATPase domain"/>
    <property type="match status" value="2"/>
</dbReference>
<dbReference type="GO" id="GO:0005856">
    <property type="term" value="C:cytoskeleton"/>
    <property type="evidence" value="ECO:0007669"/>
    <property type="project" value="UniProtKB-SubCell"/>
</dbReference>
<evidence type="ECO:0000256" key="4">
    <source>
        <dbReference type="RuleBase" id="RU000487"/>
    </source>
</evidence>
<reference evidence="6" key="1">
    <citation type="submission" date="2021-02" db="EMBL/GenBank/DDBJ databases">
        <authorList>
            <person name="Dougan E. K."/>
            <person name="Rhodes N."/>
            <person name="Thang M."/>
            <person name="Chan C."/>
        </authorList>
    </citation>
    <scope>NUCLEOTIDE SEQUENCE</scope>
</reference>
<dbReference type="PROSITE" id="PS01132">
    <property type="entry name" value="ACTINS_ACT_LIKE"/>
    <property type="match status" value="1"/>
</dbReference>
<organism evidence="6 7">
    <name type="scientific">Polarella glacialis</name>
    <name type="common">Dinoflagellate</name>
    <dbReference type="NCBI Taxonomy" id="89957"/>
    <lineage>
        <taxon>Eukaryota</taxon>
        <taxon>Sar</taxon>
        <taxon>Alveolata</taxon>
        <taxon>Dinophyceae</taxon>
        <taxon>Suessiales</taxon>
        <taxon>Suessiaceae</taxon>
        <taxon>Polarella</taxon>
    </lineage>
</organism>
<dbReference type="EMBL" id="CAJNNW010015593">
    <property type="protein sequence ID" value="CAE8657880.1"/>
    <property type="molecule type" value="Genomic_DNA"/>
</dbReference>
<feature type="region of interest" description="Disordered" evidence="5">
    <location>
        <begin position="251"/>
        <end position="277"/>
    </location>
</feature>
<evidence type="ECO:0000313" key="7">
    <source>
        <dbReference type="Proteomes" id="UP000626109"/>
    </source>
</evidence>
<dbReference type="FunFam" id="3.30.420.40:FF:000050">
    <property type="entry name" value="Actin, alpha skeletal muscle"/>
    <property type="match status" value="1"/>
</dbReference>
<evidence type="ECO:0000256" key="2">
    <source>
        <dbReference type="ARBA" id="ARBA00023212"/>
    </source>
</evidence>
<accession>A0A813IXX5</accession>
<sequence>MHIDNTINIPTTGACLPQSGCLVFSTCVCGHTFSQQPQQMALCENTFSLRISLLSGESRLLEGFEPGDTLETLCHRAALEFGAQADELRFSRKTDETGLVGLGATWALHPACGSLEPRWFWNHGSSTLEELDLSGELTCVIVTAEQSLDQRALRMFGGLEHNAELATEVFRGYVHDYRKRRVIPAPPAPEAALPDIWAGYHERRLSVEFAVSAACAREVGLLGPTSAGSSTLNATAGKAQSAEVCNVERCKDSSNNANNTTNNNDNNDNNNKDESNSDHDLLVVDIGSSELKAGFAGGDAPSCIVRAMTNAHNRRSNPGDEEDETVAYRYLLEQGIVIDWHGMEKIWHRLFCNELAVDPAKKCILLTEAILNPRSNRSKLFAMMFDVFDAVAVHIEAQPVLALYASGRSAGVVLDMGDGVTQVLCIWMGFVIPHSAARLQLAGRDITEQLVKCLKDQLRSCNNNSNNNTNSSSASASAQHRELEFVRELKEKQCYVALDFESELRAELRSYSYEKHHATELGEVVSLGSARFRCPEILFQPRLAGLEARGVHEMVFSSITACDLDLQQDLYCNVVLAGGTTMLSGFPERLKGELQALCPKSLRGVKIVAAPERKNSVWIGGSIVASLGNYSAVWVTKRHFAECETLRSGILGNEL</sequence>
<protein>
    <recommendedName>
        <fullName evidence="8">Actin</fullName>
    </recommendedName>
</protein>
<comment type="catalytic activity">
    <reaction evidence="3">
        <text>ATP + H2O = ADP + phosphate + H(+)</text>
        <dbReference type="Rhea" id="RHEA:13065"/>
        <dbReference type="ChEBI" id="CHEBI:15377"/>
        <dbReference type="ChEBI" id="CHEBI:15378"/>
        <dbReference type="ChEBI" id="CHEBI:30616"/>
        <dbReference type="ChEBI" id="CHEBI:43474"/>
        <dbReference type="ChEBI" id="CHEBI:456216"/>
    </reaction>
</comment>